<accession>A0A9R1XSL1</accession>
<comment type="caution">
    <text evidence="2">The sequence shown here is derived from an EMBL/GenBank/DDBJ whole genome shotgun (WGS) entry which is preliminary data.</text>
</comment>
<evidence type="ECO:0000313" key="3">
    <source>
        <dbReference type="Proteomes" id="UP000235145"/>
    </source>
</evidence>
<keyword evidence="3" id="KW-1185">Reference proteome</keyword>
<feature type="compositionally biased region" description="Low complexity" evidence="1">
    <location>
        <begin position="86"/>
        <end position="98"/>
    </location>
</feature>
<proteinExistence type="predicted"/>
<gene>
    <name evidence="2" type="ORF">LSAT_V11C300108380</name>
</gene>
<sequence>MIKAISEVGKWRALRREFEQLCLSHIKNSLYDYFFDLYGPITDPKESWKELSERMIHKSDDYSVEDLLKHLRIKEEKRNKDKKGKVGSSVHHVSSGGSIQKGIKELQQSAKQPTQENHKVSKESTSSLLLLGQWQIEVGSQNYGAIVHVCRNELDFCTYGPIPNGAMVVCTESIFEMYCMFLGSQRVSSLLTSLTRTITSLVIKNGEVELILNGFFVGQAINTDGMYQHDLSEDGGDTVGYRHGVSLLDIEFSNGESISDSNCGVTTSDSSSTSSNDVTNSEVNEITFSAYIACSISLWHKHLAHKNI</sequence>
<feature type="region of interest" description="Disordered" evidence="1">
    <location>
        <begin position="78"/>
        <end position="98"/>
    </location>
</feature>
<protein>
    <submittedName>
        <fullName evidence="2">Uncharacterized protein</fullName>
    </submittedName>
</protein>
<evidence type="ECO:0000256" key="1">
    <source>
        <dbReference type="SAM" id="MobiDB-lite"/>
    </source>
</evidence>
<reference evidence="2 3" key="1">
    <citation type="journal article" date="2017" name="Nat. Commun.">
        <title>Genome assembly with in vitro proximity ligation data and whole-genome triplication in lettuce.</title>
        <authorList>
            <person name="Reyes-Chin-Wo S."/>
            <person name="Wang Z."/>
            <person name="Yang X."/>
            <person name="Kozik A."/>
            <person name="Arikit S."/>
            <person name="Song C."/>
            <person name="Xia L."/>
            <person name="Froenicke L."/>
            <person name="Lavelle D.O."/>
            <person name="Truco M.J."/>
            <person name="Xia R."/>
            <person name="Zhu S."/>
            <person name="Xu C."/>
            <person name="Xu H."/>
            <person name="Xu X."/>
            <person name="Cox K."/>
            <person name="Korf I."/>
            <person name="Meyers B.C."/>
            <person name="Michelmore R.W."/>
        </authorList>
    </citation>
    <scope>NUCLEOTIDE SEQUENCE [LARGE SCALE GENOMIC DNA]</scope>
    <source>
        <strain evidence="3">cv. Salinas</strain>
        <tissue evidence="2">Seedlings</tissue>
    </source>
</reference>
<dbReference type="Proteomes" id="UP000235145">
    <property type="component" value="Unassembled WGS sequence"/>
</dbReference>
<feature type="region of interest" description="Disordered" evidence="1">
    <location>
        <begin position="259"/>
        <end position="278"/>
    </location>
</feature>
<evidence type="ECO:0000313" key="2">
    <source>
        <dbReference type="EMBL" id="KAJ0217877.1"/>
    </source>
</evidence>
<dbReference type="EMBL" id="NBSK02000003">
    <property type="protein sequence ID" value="KAJ0217877.1"/>
    <property type="molecule type" value="Genomic_DNA"/>
</dbReference>
<name>A0A9R1XSL1_LACSA</name>
<organism evidence="2 3">
    <name type="scientific">Lactuca sativa</name>
    <name type="common">Garden lettuce</name>
    <dbReference type="NCBI Taxonomy" id="4236"/>
    <lineage>
        <taxon>Eukaryota</taxon>
        <taxon>Viridiplantae</taxon>
        <taxon>Streptophyta</taxon>
        <taxon>Embryophyta</taxon>
        <taxon>Tracheophyta</taxon>
        <taxon>Spermatophyta</taxon>
        <taxon>Magnoliopsida</taxon>
        <taxon>eudicotyledons</taxon>
        <taxon>Gunneridae</taxon>
        <taxon>Pentapetalae</taxon>
        <taxon>asterids</taxon>
        <taxon>campanulids</taxon>
        <taxon>Asterales</taxon>
        <taxon>Asteraceae</taxon>
        <taxon>Cichorioideae</taxon>
        <taxon>Cichorieae</taxon>
        <taxon>Lactucinae</taxon>
        <taxon>Lactuca</taxon>
    </lineage>
</organism>
<feature type="compositionally biased region" description="Low complexity" evidence="1">
    <location>
        <begin position="265"/>
        <end position="278"/>
    </location>
</feature>
<dbReference type="AlphaFoldDB" id="A0A9R1XSL1"/>